<protein>
    <submittedName>
        <fullName evidence="2">Uncharacterized protein</fullName>
    </submittedName>
</protein>
<name>A0A243CW85_BACTU</name>
<sequence>MSFWKAVGKSALGAAESMAQEAQKREERVNRTQSRVANKSDREVVEKFQRSSGLEKMAYARELENRGYLEKNG</sequence>
<reference evidence="2 3" key="1">
    <citation type="submission" date="2016-10" db="EMBL/GenBank/DDBJ databases">
        <title>Comparative genomics of Bacillus thuringiensis reveals a path to pathogens against multiple invertebrate hosts.</title>
        <authorList>
            <person name="Zheng J."/>
            <person name="Gao Q."/>
            <person name="Liu H."/>
            <person name="Peng D."/>
            <person name="Ruan L."/>
            <person name="Sun M."/>
        </authorList>
    </citation>
    <scope>NUCLEOTIDE SEQUENCE [LARGE SCALE GENOMIC DNA]</scope>
    <source>
        <strain evidence="2">BGSC 4CE1</strain>
    </source>
</reference>
<evidence type="ECO:0000313" key="3">
    <source>
        <dbReference type="Proteomes" id="UP000194911"/>
    </source>
</evidence>
<comment type="caution">
    <text evidence="2">The sequence shown here is derived from an EMBL/GenBank/DDBJ whole genome shotgun (WGS) entry which is preliminary data.</text>
</comment>
<gene>
    <name evidence="2" type="ORF">BK749_14120</name>
</gene>
<evidence type="ECO:0000313" key="2">
    <source>
        <dbReference type="EMBL" id="OTY75374.1"/>
    </source>
</evidence>
<evidence type="ECO:0000256" key="1">
    <source>
        <dbReference type="SAM" id="MobiDB-lite"/>
    </source>
</evidence>
<accession>A0A243CW85</accession>
<dbReference type="AlphaFoldDB" id="A0A243CW85"/>
<dbReference type="Proteomes" id="UP000194911">
    <property type="component" value="Unassembled WGS sequence"/>
</dbReference>
<proteinExistence type="predicted"/>
<organism evidence="2 3">
    <name type="scientific">Bacillus thuringiensis serovar vazensis</name>
    <dbReference type="NCBI Taxonomy" id="180867"/>
    <lineage>
        <taxon>Bacteria</taxon>
        <taxon>Bacillati</taxon>
        <taxon>Bacillota</taxon>
        <taxon>Bacilli</taxon>
        <taxon>Bacillales</taxon>
        <taxon>Bacillaceae</taxon>
        <taxon>Bacillus</taxon>
        <taxon>Bacillus cereus group</taxon>
    </lineage>
</organism>
<feature type="region of interest" description="Disordered" evidence="1">
    <location>
        <begin position="1"/>
        <end position="44"/>
    </location>
</feature>
<dbReference type="EMBL" id="NFDQ01000056">
    <property type="protein sequence ID" value="OTY75374.1"/>
    <property type="molecule type" value="Genomic_DNA"/>
</dbReference>
<dbReference type="RefSeq" id="WP_000011637.1">
    <property type="nucleotide sequence ID" value="NZ_NFDQ01000056.1"/>
</dbReference>